<reference evidence="2 3" key="1">
    <citation type="submission" date="2020-02" db="EMBL/GenBank/DDBJ databases">
        <authorList>
            <person name="Kim M.K."/>
        </authorList>
    </citation>
    <scope>NUCLEOTIDE SEQUENCE [LARGE SCALE GENOMIC DNA]</scope>
    <source>
        <strain evidence="2 3">BT327</strain>
    </source>
</reference>
<comment type="caution">
    <text evidence="2">The sequence shown here is derived from an EMBL/GenBank/DDBJ whole genome shotgun (WGS) entry which is preliminary data.</text>
</comment>
<dbReference type="SUPFAM" id="SSF54427">
    <property type="entry name" value="NTF2-like"/>
    <property type="match status" value="1"/>
</dbReference>
<dbReference type="Pfam" id="PF14534">
    <property type="entry name" value="DUF4440"/>
    <property type="match status" value="1"/>
</dbReference>
<dbReference type="Gene3D" id="3.10.450.50">
    <property type="match status" value="1"/>
</dbReference>
<dbReference type="Proteomes" id="UP000474777">
    <property type="component" value="Unassembled WGS sequence"/>
</dbReference>
<name>A0A6B3LPX8_9BACT</name>
<feature type="domain" description="DUF4440" evidence="1">
    <location>
        <begin position="38"/>
        <end position="141"/>
    </location>
</feature>
<dbReference type="EMBL" id="JAAGWD010000001">
    <property type="protein sequence ID" value="NEM96236.1"/>
    <property type="molecule type" value="Genomic_DNA"/>
</dbReference>
<gene>
    <name evidence="2" type="ORF">GXP69_00890</name>
</gene>
<evidence type="ECO:0000313" key="2">
    <source>
        <dbReference type="EMBL" id="NEM96236.1"/>
    </source>
</evidence>
<organism evidence="2 3">
    <name type="scientific">Pontibacter burrus</name>
    <dbReference type="NCBI Taxonomy" id="2704466"/>
    <lineage>
        <taxon>Bacteria</taxon>
        <taxon>Pseudomonadati</taxon>
        <taxon>Bacteroidota</taxon>
        <taxon>Cytophagia</taxon>
        <taxon>Cytophagales</taxon>
        <taxon>Hymenobacteraceae</taxon>
        <taxon>Pontibacter</taxon>
    </lineage>
</organism>
<proteinExistence type="predicted"/>
<evidence type="ECO:0000313" key="3">
    <source>
        <dbReference type="Proteomes" id="UP000474777"/>
    </source>
</evidence>
<dbReference type="InterPro" id="IPR032710">
    <property type="entry name" value="NTF2-like_dom_sf"/>
</dbReference>
<accession>A0A6B3LPX8</accession>
<evidence type="ECO:0000259" key="1">
    <source>
        <dbReference type="Pfam" id="PF14534"/>
    </source>
</evidence>
<dbReference type="RefSeq" id="WP_163911115.1">
    <property type="nucleotide sequence ID" value="NZ_JAAGWD010000001.1"/>
</dbReference>
<dbReference type="InterPro" id="IPR027843">
    <property type="entry name" value="DUF4440"/>
</dbReference>
<sequence>MKLSLLLMLPVLMLPVLLLCAFQATRTTREKELESLANAERAFAATSVKKGFHQAFVEHLAEDGIVFTPKPTNGRKLHAEAPESKAILSWYPMNADISGSLDWGYTTGPYEFKANPEDAKPAGAGFYLSVWKKQPDGQWKVVIDMGNSFSPDLIRKETYKPAPEVKTGKGKATDLLEKDVQPLQPYVEETLIYRHGEYPTRYKDLTIAQASDVIYTNLGHDISPASDMAYTYGSYQQGNNSGHYLKVWKVLGDEWKLVAHNLVPDRR</sequence>
<keyword evidence="3" id="KW-1185">Reference proteome</keyword>
<dbReference type="AlphaFoldDB" id="A0A6B3LPX8"/>
<protein>
    <recommendedName>
        <fullName evidence="1">DUF4440 domain-containing protein</fullName>
    </recommendedName>
</protein>